<gene>
    <name evidence="3" type="ORF">FJU31_00030</name>
</gene>
<name>A0ABQ6T5F5_9GAMM</name>
<sequence>MMRSSLFLALTLALGGGAACIGTADAQSAREVRKQTEASMTLSGVIDIGRDGQVEGFQLDHREKVAEDVAAMVDGTVKAWRFEPVLVNGQPVRARTTVQLRLLADNLAGNTMQVRVTDANFDKVRDENDLGSDDIRALNMRPPVYPDKAASIRGQGVVLLLVKIGRDGKVADVIAERTNLTSVGPGRTMDMLRDVLAKASVKTARTWTFKPPTTGKDKDAEFWTVRVPVHYAFDSKKERYGRWSAYIPGPRQQAPWKTGEDANASGSDLLPEGGVYMVGRNDGPRLLTPLG</sequence>
<dbReference type="SUPFAM" id="SSF74653">
    <property type="entry name" value="TolA/TonB C-terminal domain"/>
    <property type="match status" value="1"/>
</dbReference>
<feature type="signal peptide" evidence="1">
    <location>
        <begin position="1"/>
        <end position="18"/>
    </location>
</feature>
<accession>A0ABQ6T5F5</accession>
<dbReference type="Proteomes" id="UP000326367">
    <property type="component" value="Unassembled WGS sequence"/>
</dbReference>
<protein>
    <submittedName>
        <fullName evidence="3">Energy transducer TonB</fullName>
    </submittedName>
</protein>
<evidence type="ECO:0000259" key="2">
    <source>
        <dbReference type="PROSITE" id="PS52015"/>
    </source>
</evidence>
<dbReference type="InterPro" id="IPR037682">
    <property type="entry name" value="TonB_C"/>
</dbReference>
<keyword evidence="1" id="KW-0732">Signal</keyword>
<reference evidence="3 4" key="1">
    <citation type="journal article" date="2020" name="Antonie Van Leeuwenhoek">
        <title>Stenotrophomonas cyclobalanopsidis sp. nov., isolated from the leaf spot disease of Cyclobalanopsis patelliformis.</title>
        <authorList>
            <person name="Bian D.R."/>
            <person name="Xue H."/>
            <person name="Piao C.G."/>
            <person name="Li Y."/>
        </authorList>
    </citation>
    <scope>NUCLEOTIDE SEQUENCE [LARGE SCALE GENOMIC DNA]</scope>
    <source>
        <strain evidence="3 4">TPQG1-4</strain>
    </source>
</reference>
<dbReference type="EMBL" id="VYKI01000001">
    <property type="protein sequence ID" value="KAA9004282.1"/>
    <property type="molecule type" value="Genomic_DNA"/>
</dbReference>
<proteinExistence type="predicted"/>
<evidence type="ECO:0000256" key="1">
    <source>
        <dbReference type="SAM" id="SignalP"/>
    </source>
</evidence>
<dbReference type="PROSITE" id="PS52015">
    <property type="entry name" value="TONB_CTD"/>
    <property type="match status" value="1"/>
</dbReference>
<keyword evidence="4" id="KW-1185">Reference proteome</keyword>
<dbReference type="PROSITE" id="PS51257">
    <property type="entry name" value="PROKAR_LIPOPROTEIN"/>
    <property type="match status" value="1"/>
</dbReference>
<dbReference type="InterPro" id="IPR051045">
    <property type="entry name" value="TonB-dependent_transducer"/>
</dbReference>
<feature type="domain" description="TonB C-terminal" evidence="2">
    <location>
        <begin position="130"/>
        <end position="240"/>
    </location>
</feature>
<dbReference type="PANTHER" id="PTHR33446">
    <property type="entry name" value="PROTEIN TONB-RELATED"/>
    <property type="match status" value="1"/>
</dbReference>
<feature type="chain" id="PRO_5046971094" evidence="1">
    <location>
        <begin position="19"/>
        <end position="291"/>
    </location>
</feature>
<evidence type="ECO:0000313" key="3">
    <source>
        <dbReference type="EMBL" id="KAA9004282.1"/>
    </source>
</evidence>
<organism evidence="3 4">
    <name type="scientific">Stenotrophomonas cyclobalanopsidis</name>
    <dbReference type="NCBI Taxonomy" id="2771362"/>
    <lineage>
        <taxon>Bacteria</taxon>
        <taxon>Pseudomonadati</taxon>
        <taxon>Pseudomonadota</taxon>
        <taxon>Gammaproteobacteria</taxon>
        <taxon>Lysobacterales</taxon>
        <taxon>Lysobacteraceae</taxon>
        <taxon>Stenotrophomonas</taxon>
    </lineage>
</organism>
<dbReference type="PANTHER" id="PTHR33446:SF2">
    <property type="entry name" value="PROTEIN TONB"/>
    <property type="match status" value="1"/>
</dbReference>
<evidence type="ECO:0000313" key="4">
    <source>
        <dbReference type="Proteomes" id="UP000326367"/>
    </source>
</evidence>
<dbReference type="Gene3D" id="3.30.1150.10">
    <property type="match status" value="1"/>
</dbReference>
<comment type="caution">
    <text evidence="3">The sequence shown here is derived from an EMBL/GenBank/DDBJ whole genome shotgun (WGS) entry which is preliminary data.</text>
</comment>